<feature type="coiled-coil region" evidence="1">
    <location>
        <begin position="171"/>
        <end position="198"/>
    </location>
</feature>
<dbReference type="InterPro" id="IPR052980">
    <property type="entry name" value="Crinkler_effector"/>
</dbReference>
<dbReference type="AlphaFoldDB" id="A0A3R7NBR0"/>
<dbReference type="GeneID" id="40321684"/>
<feature type="domain" description="DUF7578" evidence="5">
    <location>
        <begin position="71"/>
        <end position="133"/>
    </location>
</feature>
<gene>
    <name evidence="6" type="ORF">Tco025E_08073</name>
</gene>
<dbReference type="Pfam" id="PF20445">
    <property type="entry name" value="RHS_N"/>
    <property type="match status" value="1"/>
</dbReference>
<evidence type="ECO:0000256" key="2">
    <source>
        <dbReference type="SAM" id="MobiDB-lite"/>
    </source>
</evidence>
<evidence type="ECO:0000256" key="1">
    <source>
        <dbReference type="SAM" id="Coils"/>
    </source>
</evidence>
<dbReference type="NCBIfam" id="TIGR01631">
    <property type="entry name" value="Trypano_RHS"/>
    <property type="match status" value="1"/>
</dbReference>
<feature type="compositionally biased region" description="Basic and acidic residues" evidence="2">
    <location>
        <begin position="761"/>
        <end position="779"/>
    </location>
</feature>
<dbReference type="InterPro" id="IPR046835">
    <property type="entry name" value="RHS_N"/>
</dbReference>
<organism evidence="6 7">
    <name type="scientific">Trypanosoma conorhini</name>
    <dbReference type="NCBI Taxonomy" id="83891"/>
    <lineage>
        <taxon>Eukaryota</taxon>
        <taxon>Discoba</taxon>
        <taxon>Euglenozoa</taxon>
        <taxon>Kinetoplastea</taxon>
        <taxon>Metakinetoplastina</taxon>
        <taxon>Trypanosomatida</taxon>
        <taxon>Trypanosomatidae</taxon>
        <taxon>Trypanosoma</taxon>
    </lineage>
</organism>
<dbReference type="Proteomes" id="UP000284403">
    <property type="component" value="Unassembled WGS sequence"/>
</dbReference>
<protein>
    <submittedName>
        <fullName evidence="6">Retrotransposon hot spot (RHS) protein</fullName>
    </submittedName>
</protein>
<dbReference type="OrthoDB" id="2340858at2759"/>
<comment type="caution">
    <text evidence="6">The sequence shown here is derived from an EMBL/GenBank/DDBJ whole genome shotgun (WGS) entry which is preliminary data.</text>
</comment>
<evidence type="ECO:0000259" key="5">
    <source>
        <dbReference type="Pfam" id="PF24466"/>
    </source>
</evidence>
<evidence type="ECO:0000313" key="6">
    <source>
        <dbReference type="EMBL" id="RNF03935.1"/>
    </source>
</evidence>
<dbReference type="PANTHER" id="PTHR33129:SF3">
    <property type="entry name" value="HOT SPOT (RHS) PROTEIN, PUTATIVE-RELATED"/>
    <property type="match status" value="1"/>
</dbReference>
<dbReference type="InterPro" id="IPR046836">
    <property type="entry name" value="RHS_C"/>
</dbReference>
<feature type="region of interest" description="Disordered" evidence="2">
    <location>
        <begin position="759"/>
        <end position="787"/>
    </location>
</feature>
<feature type="compositionally biased region" description="Polar residues" evidence="2">
    <location>
        <begin position="1"/>
        <end position="15"/>
    </location>
</feature>
<keyword evidence="7" id="KW-1185">Reference proteome</keyword>
<dbReference type="PANTHER" id="PTHR33129">
    <property type="entry name" value="PROTEIN KINASE DOMAIN-CONTAINING PROTEIN-RELATED"/>
    <property type="match status" value="1"/>
</dbReference>
<feature type="region of interest" description="Disordered" evidence="2">
    <location>
        <begin position="1"/>
        <end position="52"/>
    </location>
</feature>
<evidence type="ECO:0000313" key="7">
    <source>
        <dbReference type="Proteomes" id="UP000284403"/>
    </source>
</evidence>
<reference evidence="6 7" key="1">
    <citation type="journal article" date="2018" name="BMC Genomics">
        <title>Genomic comparison of Trypanosoma conorhini and Trypanosoma rangeli to Trypanosoma cruzi strains of high and low virulence.</title>
        <authorList>
            <person name="Bradwell K.R."/>
            <person name="Koparde V.N."/>
            <person name="Matveyev A.V."/>
            <person name="Serrano M.G."/>
            <person name="Alves J.M."/>
            <person name="Parikh H."/>
            <person name="Huang B."/>
            <person name="Lee V."/>
            <person name="Espinosa-Alvarez O."/>
            <person name="Ortiz P.A."/>
            <person name="Costa-Martins A.G."/>
            <person name="Teixeira M.M."/>
            <person name="Buck G.A."/>
        </authorList>
    </citation>
    <scope>NUCLEOTIDE SEQUENCE [LARGE SCALE GENOMIC DNA]</scope>
    <source>
        <strain evidence="6 7">025E</strain>
    </source>
</reference>
<keyword evidence="1" id="KW-0175">Coiled coil</keyword>
<dbReference type="RefSeq" id="XP_029224943.1">
    <property type="nucleotide sequence ID" value="XM_029374930.1"/>
</dbReference>
<dbReference type="InterPro" id="IPR006518">
    <property type="entry name" value="Trypano_RHS"/>
</dbReference>
<dbReference type="EMBL" id="MKKU01000699">
    <property type="protein sequence ID" value="RNF03935.1"/>
    <property type="molecule type" value="Genomic_DNA"/>
</dbReference>
<evidence type="ECO:0000259" key="4">
    <source>
        <dbReference type="Pfam" id="PF20445"/>
    </source>
</evidence>
<sequence length="802" mass="90641">MPGRNEQQLNASAESPATDVPLPPRHARAEPDSGDSTAPPAQRRRVEAPADPRWTLHSTVKGVLLEREGQLTQIKLNDFLRNALGGRGVVDANENLPIESFIVSPDTFITNEDDLRLILSLPSFKAVREAIEDVYNLRADARKLAVQGVSSLAQWKEFPQKDTVTLLAKGELDAALAAAEANEKARQAEEERAKRIDEIFNRPLPEGFYLSVFNAKWSHVLEFSEGEGNNMVVRMQVREGQPPAQLWDYTRDGITLLPVEDAGQFVPPRPRLVILSSEHEWPYSLRQREDIEDCYINREVERVWRVVQGDLEGEFGAAVRGVRKVKRRLLIGTPGIGKSMGVGSYLLYRLLHYDTAKLQVVVYCFGGDLAFVFEKEEQTVTKYKGKVNITDLMEYLDWRGKKGYVIYDVDEKGYEPPGDYPPSKSWGIIVLSSPNENNFKGWAKQKGADLVVMNCPDENDVKAMCAWETRADSAGEQTEYCEKINKRMDYVGPIPRSIFDDDKYRKRITVTTEVVGMINASNAHNYLLMGEGKMVPANDASHKLVKAVRFRGEGGDETFVNLPVCLRLGHRLISKLTAVGKQNDFLFQVLRLRDSLLSEALEQYGVHAFTIRAFVDNIIKRLKPLKPPNGRAPRPCVLQSNPETHPDGSVELTAGKYNPPKVDVNYKVLYAPWDRNFPLVDGFFFVESPSGRTMVGLQTTTAKEHDTTASTVELFKQQMKDHFNGWETFAEGLSWEIIYVQHKDSTPINTWQKCAAVAQNEPKRGEGETVKKNNGEEQKKKRKRKTNRRLRTLGIKMYISTR</sequence>
<evidence type="ECO:0000259" key="3">
    <source>
        <dbReference type="Pfam" id="PF07999"/>
    </source>
</evidence>
<dbReference type="InterPro" id="IPR056000">
    <property type="entry name" value="DUF7578"/>
</dbReference>
<feature type="domain" description="Retrotransposon hot spot protein,C-terminal" evidence="3">
    <location>
        <begin position="329"/>
        <end position="626"/>
    </location>
</feature>
<accession>A0A3R7NBR0</accession>
<proteinExistence type="predicted"/>
<feature type="domain" description="Retrotransposon hot spot protein N-terminal" evidence="4">
    <location>
        <begin position="209"/>
        <end position="313"/>
    </location>
</feature>
<dbReference type="Pfam" id="PF07999">
    <property type="entry name" value="RHSP"/>
    <property type="match status" value="1"/>
</dbReference>
<name>A0A3R7NBR0_9TRYP</name>
<dbReference type="Pfam" id="PF24466">
    <property type="entry name" value="DUF7578"/>
    <property type="match status" value="1"/>
</dbReference>